<sequence>MVRVFLTHIILFLLPFFCYALWLWLANKSKKPGNWAKGPVAWLTVAGLILVIGGLVTFGISAPPEDKEFIPSTIENGVFVPGRYE</sequence>
<keyword evidence="1" id="KW-0812">Transmembrane</keyword>
<accession>A0ABY1NGL4</accession>
<keyword evidence="1" id="KW-1133">Transmembrane helix</keyword>
<protein>
    <recommendedName>
        <fullName evidence="4">Cardiolipin synthase N-terminal domain-containing protein</fullName>
    </recommendedName>
</protein>
<name>A0ABY1NGL4_9HYPH</name>
<dbReference type="EMBL" id="FXTT01000001">
    <property type="protein sequence ID" value="SMP08469.1"/>
    <property type="molecule type" value="Genomic_DNA"/>
</dbReference>
<keyword evidence="1" id="KW-0472">Membrane</keyword>
<feature type="transmembrane region" description="Helical" evidence="1">
    <location>
        <begin position="6"/>
        <end position="27"/>
    </location>
</feature>
<dbReference type="RefSeq" id="WP_155191536.1">
    <property type="nucleotide sequence ID" value="NZ_BAAAEA010000001.1"/>
</dbReference>
<comment type="caution">
    <text evidence="2">The sequence shown here is derived from an EMBL/GenBank/DDBJ whole genome shotgun (WGS) entry which is preliminary data.</text>
</comment>
<gene>
    <name evidence="2" type="ORF">SAMN06265374_0971</name>
</gene>
<dbReference type="Proteomes" id="UP001157914">
    <property type="component" value="Unassembled WGS sequence"/>
</dbReference>
<feature type="transmembrane region" description="Helical" evidence="1">
    <location>
        <begin position="39"/>
        <end position="62"/>
    </location>
</feature>
<evidence type="ECO:0000313" key="3">
    <source>
        <dbReference type="Proteomes" id="UP001157914"/>
    </source>
</evidence>
<evidence type="ECO:0008006" key="4">
    <source>
        <dbReference type="Google" id="ProtNLM"/>
    </source>
</evidence>
<evidence type="ECO:0000313" key="2">
    <source>
        <dbReference type="EMBL" id="SMP08469.1"/>
    </source>
</evidence>
<evidence type="ECO:0000256" key="1">
    <source>
        <dbReference type="SAM" id="Phobius"/>
    </source>
</evidence>
<proteinExistence type="predicted"/>
<dbReference type="InterPro" id="IPR046093">
    <property type="entry name" value="DUF6111"/>
</dbReference>
<dbReference type="Pfam" id="PF19606">
    <property type="entry name" value="DUF6111"/>
    <property type="match status" value="1"/>
</dbReference>
<keyword evidence="3" id="KW-1185">Reference proteome</keyword>
<reference evidence="2 3" key="1">
    <citation type="submission" date="2017-05" db="EMBL/GenBank/DDBJ databases">
        <authorList>
            <person name="Varghese N."/>
            <person name="Submissions S."/>
        </authorList>
    </citation>
    <scope>NUCLEOTIDE SEQUENCE [LARGE SCALE GENOMIC DNA]</scope>
    <source>
        <strain evidence="2 3">DSM 15949</strain>
    </source>
</reference>
<organism evidence="2 3">
    <name type="scientific">Roseibium denhamense</name>
    <dbReference type="NCBI Taxonomy" id="76305"/>
    <lineage>
        <taxon>Bacteria</taxon>
        <taxon>Pseudomonadati</taxon>
        <taxon>Pseudomonadota</taxon>
        <taxon>Alphaproteobacteria</taxon>
        <taxon>Hyphomicrobiales</taxon>
        <taxon>Stappiaceae</taxon>
        <taxon>Roseibium</taxon>
    </lineage>
</organism>